<dbReference type="InterPro" id="IPR036291">
    <property type="entry name" value="NAD(P)-bd_dom_sf"/>
</dbReference>
<dbReference type="PRINTS" id="PR00080">
    <property type="entry name" value="SDRFAMILY"/>
</dbReference>
<evidence type="ECO:0000256" key="1">
    <source>
        <dbReference type="ARBA" id="ARBA00006484"/>
    </source>
</evidence>
<evidence type="ECO:0000256" key="2">
    <source>
        <dbReference type="ARBA" id="ARBA00023002"/>
    </source>
</evidence>
<accession>A0A5S3WPW1</accession>
<dbReference type="Proteomes" id="UP000310249">
    <property type="component" value="Unassembled WGS sequence"/>
</dbReference>
<dbReference type="PANTHER" id="PTHR42760">
    <property type="entry name" value="SHORT-CHAIN DEHYDROGENASES/REDUCTASES FAMILY MEMBER"/>
    <property type="match status" value="1"/>
</dbReference>
<dbReference type="GO" id="GO:0030497">
    <property type="term" value="P:fatty acid elongation"/>
    <property type="evidence" value="ECO:0007669"/>
    <property type="project" value="TreeGrafter"/>
</dbReference>
<dbReference type="PROSITE" id="PS00061">
    <property type="entry name" value="ADH_SHORT"/>
    <property type="match status" value="1"/>
</dbReference>
<reference evidence="4 5" key="1">
    <citation type="submission" date="2018-01" db="EMBL/GenBank/DDBJ databases">
        <authorList>
            <person name="Paulsen S."/>
            <person name="Gram L.K."/>
        </authorList>
    </citation>
    <scope>NUCLEOTIDE SEQUENCE [LARGE SCALE GENOMIC DNA]</scope>
    <source>
        <strain evidence="4 5">S2676</strain>
    </source>
</reference>
<protein>
    <submittedName>
        <fullName evidence="4">3-oxoacyl-ACP reductase</fullName>
    </submittedName>
</protein>
<reference evidence="5" key="2">
    <citation type="submission" date="2019-06" db="EMBL/GenBank/DDBJ databases">
        <title>Co-occurence of chitin degradation, pigmentation and bioactivity in marine Pseudoalteromonas.</title>
        <authorList>
            <person name="Sonnenschein E.C."/>
            <person name="Bech P.K."/>
        </authorList>
    </citation>
    <scope>NUCLEOTIDE SEQUENCE [LARGE SCALE GENOMIC DNA]</scope>
    <source>
        <strain evidence="5">S2676</strain>
    </source>
</reference>
<dbReference type="SUPFAM" id="SSF51735">
    <property type="entry name" value="NAD(P)-binding Rossmann-fold domains"/>
    <property type="match status" value="1"/>
</dbReference>
<evidence type="ECO:0000259" key="3">
    <source>
        <dbReference type="SMART" id="SM00822"/>
    </source>
</evidence>
<name>A0A5S3WPW1_9GAMM</name>
<dbReference type="InterPro" id="IPR057326">
    <property type="entry name" value="KR_dom"/>
</dbReference>
<dbReference type="AlphaFoldDB" id="A0A5S3WPW1"/>
<comment type="similarity">
    <text evidence="1">Belongs to the short-chain dehydrogenases/reductases (SDR) family.</text>
</comment>
<sequence length="242" mass="25966">MDLQLQDKVVLITGTSRGIGLALAQAFLAQGARVFGLCRSKDVAEELAQPNYVQFSGSVDDPEFVEATVARIIAQHQRIDVLVNNAGITRDNLLQTMSRDDFNAVMRVNFVGAFTLCQAVLPHMQRAGQGRIVNLVSLSGVSGREGQANYAASKGAVIGMTRMLARRYGESGIYCNALAPALIATEMADVMPQNKARPVLAHTSLGRVGQVSEVADWVLFLATPRAGYCNGQVIKLDGGFLL</sequence>
<keyword evidence="2" id="KW-0560">Oxidoreductase</keyword>
<dbReference type="FunFam" id="3.40.50.720:FF:000173">
    <property type="entry name" value="3-oxoacyl-[acyl-carrier protein] reductase"/>
    <property type="match status" value="1"/>
</dbReference>
<comment type="caution">
    <text evidence="4">The sequence shown here is derived from an EMBL/GenBank/DDBJ whole genome shotgun (WGS) entry which is preliminary data.</text>
</comment>
<evidence type="ECO:0000313" key="5">
    <source>
        <dbReference type="Proteomes" id="UP000310249"/>
    </source>
</evidence>
<dbReference type="RefSeq" id="WP_138550967.1">
    <property type="nucleotide sequence ID" value="NZ_PNCH01000016.1"/>
</dbReference>
<dbReference type="InterPro" id="IPR020904">
    <property type="entry name" value="Sc_DH/Rdtase_CS"/>
</dbReference>
<dbReference type="SMART" id="SM00822">
    <property type="entry name" value="PKS_KR"/>
    <property type="match status" value="1"/>
</dbReference>
<dbReference type="GO" id="GO:0016616">
    <property type="term" value="F:oxidoreductase activity, acting on the CH-OH group of donors, NAD or NADP as acceptor"/>
    <property type="evidence" value="ECO:0007669"/>
    <property type="project" value="TreeGrafter"/>
</dbReference>
<feature type="domain" description="Ketoreductase" evidence="3">
    <location>
        <begin position="8"/>
        <end position="186"/>
    </location>
</feature>
<proteinExistence type="inferred from homology"/>
<dbReference type="InterPro" id="IPR002347">
    <property type="entry name" value="SDR_fam"/>
</dbReference>
<dbReference type="PRINTS" id="PR00081">
    <property type="entry name" value="GDHRDH"/>
</dbReference>
<dbReference type="Gene3D" id="3.40.50.720">
    <property type="entry name" value="NAD(P)-binding Rossmann-like Domain"/>
    <property type="match status" value="1"/>
</dbReference>
<dbReference type="PANTHER" id="PTHR42760:SF40">
    <property type="entry name" value="3-OXOACYL-[ACYL-CARRIER-PROTEIN] REDUCTASE, CHLOROPLASTIC"/>
    <property type="match status" value="1"/>
</dbReference>
<dbReference type="OrthoDB" id="5786478at2"/>
<gene>
    <name evidence="4" type="ORF">CWB99_05595</name>
</gene>
<dbReference type="EMBL" id="PNCI01000010">
    <property type="protein sequence ID" value="TMP30808.1"/>
    <property type="molecule type" value="Genomic_DNA"/>
</dbReference>
<evidence type="ECO:0000313" key="4">
    <source>
        <dbReference type="EMBL" id="TMP30808.1"/>
    </source>
</evidence>
<organism evidence="4 5">
    <name type="scientific">Pseudoalteromonas rubra</name>
    <dbReference type="NCBI Taxonomy" id="43658"/>
    <lineage>
        <taxon>Bacteria</taxon>
        <taxon>Pseudomonadati</taxon>
        <taxon>Pseudomonadota</taxon>
        <taxon>Gammaproteobacteria</taxon>
        <taxon>Alteromonadales</taxon>
        <taxon>Pseudoalteromonadaceae</taxon>
        <taxon>Pseudoalteromonas</taxon>
    </lineage>
</organism>
<dbReference type="Pfam" id="PF13561">
    <property type="entry name" value="adh_short_C2"/>
    <property type="match status" value="1"/>
</dbReference>